<reference evidence="3 4" key="1">
    <citation type="journal article" date="2016" name="Nat. Commun.">
        <title>Thousands of microbial genomes shed light on interconnected biogeochemical processes in an aquifer system.</title>
        <authorList>
            <person name="Anantharaman K."/>
            <person name="Brown C.T."/>
            <person name="Hug L.A."/>
            <person name="Sharon I."/>
            <person name="Castelle C.J."/>
            <person name="Probst A.J."/>
            <person name="Thomas B.C."/>
            <person name="Singh A."/>
            <person name="Wilkins M.J."/>
            <person name="Karaoz U."/>
            <person name="Brodie E.L."/>
            <person name="Williams K.H."/>
            <person name="Hubbard S.S."/>
            <person name="Banfield J.F."/>
        </authorList>
    </citation>
    <scope>NUCLEOTIDE SEQUENCE [LARGE SCALE GENOMIC DNA]</scope>
</reference>
<evidence type="ECO:0000256" key="1">
    <source>
        <dbReference type="SAM" id="Phobius"/>
    </source>
</evidence>
<feature type="transmembrane region" description="Helical" evidence="1">
    <location>
        <begin position="29"/>
        <end position="48"/>
    </location>
</feature>
<name>A0A1F7IQC4_9BACT</name>
<evidence type="ECO:0000313" key="3">
    <source>
        <dbReference type="EMBL" id="OGK45512.1"/>
    </source>
</evidence>
<feature type="domain" description="SCP" evidence="2">
    <location>
        <begin position="68"/>
        <end position="172"/>
    </location>
</feature>
<proteinExistence type="predicted"/>
<dbReference type="EMBL" id="MGAI01000006">
    <property type="protein sequence ID" value="OGK45512.1"/>
    <property type="molecule type" value="Genomic_DNA"/>
</dbReference>
<dbReference type="CDD" id="cd05379">
    <property type="entry name" value="CAP_bacterial"/>
    <property type="match status" value="1"/>
</dbReference>
<dbReference type="PANTHER" id="PTHR31157">
    <property type="entry name" value="SCP DOMAIN-CONTAINING PROTEIN"/>
    <property type="match status" value="1"/>
</dbReference>
<dbReference type="InterPro" id="IPR014044">
    <property type="entry name" value="CAP_dom"/>
</dbReference>
<evidence type="ECO:0000313" key="4">
    <source>
        <dbReference type="Proteomes" id="UP000178040"/>
    </source>
</evidence>
<dbReference type="AlphaFoldDB" id="A0A1F7IQC4"/>
<evidence type="ECO:0000259" key="2">
    <source>
        <dbReference type="Pfam" id="PF00188"/>
    </source>
</evidence>
<dbReference type="InterPro" id="IPR035940">
    <property type="entry name" value="CAP_sf"/>
</dbReference>
<keyword evidence="1" id="KW-0472">Membrane</keyword>
<feature type="transmembrane region" description="Helical" evidence="1">
    <location>
        <begin position="247"/>
        <end position="270"/>
    </location>
</feature>
<comment type="caution">
    <text evidence="3">The sequence shown here is derived from an EMBL/GenBank/DDBJ whole genome shotgun (WGS) entry which is preliminary data.</text>
</comment>
<protein>
    <recommendedName>
        <fullName evidence="2">SCP domain-containing protein</fullName>
    </recommendedName>
</protein>
<dbReference type="Proteomes" id="UP000178040">
    <property type="component" value="Unassembled WGS sequence"/>
</dbReference>
<dbReference type="Pfam" id="PF00188">
    <property type="entry name" value="CAP"/>
    <property type="match status" value="1"/>
</dbReference>
<keyword evidence="1" id="KW-0812">Transmembrane</keyword>
<accession>A0A1F7IQC4</accession>
<organism evidence="3 4">
    <name type="scientific">Candidatus Roizmanbacteria bacterium RIFCSPLOWO2_01_FULL_37_16</name>
    <dbReference type="NCBI Taxonomy" id="1802058"/>
    <lineage>
        <taxon>Bacteria</taxon>
        <taxon>Candidatus Roizmaniibacteriota</taxon>
    </lineage>
</organism>
<dbReference type="PANTHER" id="PTHR31157:SF1">
    <property type="entry name" value="SCP DOMAIN-CONTAINING PROTEIN"/>
    <property type="match status" value="1"/>
</dbReference>
<sequence length="305" mass="34385">MQSIKKIIHHLFIPHEGNNYRAKALHIDFLTYYLLFALFLSFGFKTLYARSGDVLGFATDITVDKLYQLTNNLRLDNQLPPLESNEHLALAAQKKASDMFAKNYWSHYSPDGLTPWDFILDSGYRYEFAGENLAKNFLFGQGVIDAWMNSSSHRDNILRKEYTEVGFAVVNGILNGEETTLVVQLFGKPLTTPLAQVSQNLAEKELAPITEEVDASIPIVEKNPLIQKQPAILAQKTSPEIKNTTQLIFNSNLIFLSFLILAIILDLYFATKLRIIRVSGKSLAHLIFISFIFIGLLILTKGSVL</sequence>
<keyword evidence="1" id="KW-1133">Transmembrane helix</keyword>
<feature type="transmembrane region" description="Helical" evidence="1">
    <location>
        <begin position="282"/>
        <end position="300"/>
    </location>
</feature>
<dbReference type="SUPFAM" id="SSF55797">
    <property type="entry name" value="PR-1-like"/>
    <property type="match status" value="1"/>
</dbReference>
<dbReference type="Gene3D" id="3.40.33.10">
    <property type="entry name" value="CAP"/>
    <property type="match status" value="1"/>
</dbReference>
<gene>
    <name evidence="3" type="ORF">A3B40_00655</name>
</gene>